<dbReference type="EMBL" id="CP010803">
    <property type="protein sequence ID" value="AJY45195.1"/>
    <property type="molecule type" value="Genomic_DNA"/>
</dbReference>
<protein>
    <submittedName>
        <fullName evidence="1">Uncharacterized protein</fullName>
    </submittedName>
</protein>
<dbReference type="HOGENOM" id="CLU_2735260_0_0_5"/>
<name>A0A0D5LMK2_MAREN</name>
<organism evidence="1 2">
    <name type="scientific">Martelella endophytica</name>
    <dbReference type="NCBI Taxonomy" id="1486262"/>
    <lineage>
        <taxon>Bacteria</taxon>
        <taxon>Pseudomonadati</taxon>
        <taxon>Pseudomonadota</taxon>
        <taxon>Alphaproteobacteria</taxon>
        <taxon>Hyphomicrobiales</taxon>
        <taxon>Aurantimonadaceae</taxon>
        <taxon>Martelella</taxon>
    </lineage>
</organism>
<reference evidence="1 2" key="1">
    <citation type="journal article" date="2015" name="Genome Announc.">
        <title>Complete genome sequence of Martelella endophytica YC6887, which has antifungal activity associated with a halophyte.</title>
        <authorList>
            <person name="Khan A."/>
            <person name="Khan H."/>
            <person name="Chung E.J."/>
            <person name="Hossain M.T."/>
            <person name="Chung Y.R."/>
        </authorList>
    </citation>
    <scope>NUCLEOTIDE SEQUENCE [LARGE SCALE GENOMIC DNA]</scope>
    <source>
        <strain evidence="1">YC6887</strain>
    </source>
</reference>
<evidence type="ECO:0000313" key="2">
    <source>
        <dbReference type="Proteomes" id="UP000032611"/>
    </source>
</evidence>
<dbReference type="Proteomes" id="UP000032611">
    <property type="component" value="Chromosome"/>
</dbReference>
<dbReference type="STRING" id="1486262.TM49_04995"/>
<sequence>METEMAQLAAHSHRNNLAAEMPPENQIVRDSYLYLHWNGILTNNKAESEMATFAGAALIEPGERWKPSKLA</sequence>
<gene>
    <name evidence="1" type="ORF">TM49_04995</name>
</gene>
<proteinExistence type="predicted"/>
<dbReference type="AlphaFoldDB" id="A0A0D5LMK2"/>
<dbReference type="KEGG" id="mey:TM49_04995"/>
<keyword evidence="2" id="KW-1185">Reference proteome</keyword>
<evidence type="ECO:0000313" key="1">
    <source>
        <dbReference type="EMBL" id="AJY45195.1"/>
    </source>
</evidence>
<accession>A0A0D5LMK2</accession>
<dbReference type="PATRIC" id="fig|1486262.3.peg.1020"/>